<dbReference type="Proteomes" id="UP001295684">
    <property type="component" value="Unassembled WGS sequence"/>
</dbReference>
<dbReference type="AlphaFoldDB" id="A0AAD1Y354"/>
<accession>A0AAD1Y354</accession>
<evidence type="ECO:0000313" key="3">
    <source>
        <dbReference type="Proteomes" id="UP001295684"/>
    </source>
</evidence>
<feature type="compositionally biased region" description="Basic and acidic residues" evidence="1">
    <location>
        <begin position="65"/>
        <end position="75"/>
    </location>
</feature>
<proteinExistence type="predicted"/>
<feature type="compositionally biased region" description="Basic and acidic residues" evidence="1">
    <location>
        <begin position="95"/>
        <end position="105"/>
    </location>
</feature>
<sequence length="567" mass="66424">MEELEKEMRQHGDLTIKLLKQYQTVQKPEFLNSPLDLKKLIKDHIPKNLSLSQDDSPTKLPKKGTLPEKVFRADKDEDLSSASEVSISAVKKPRNKSENKIDKENQNLNQYLDKSSKALHDENRTQALKIMKLEQIISQLNIRVSRLKDRNKYLESKDSKTRQAKNYEVRTFQKNVEAKLKEKYDNIMKENLVIFEEEVKEIKSQFFNMRMSTISKDNMIKKLINILAKQERYMIEYKNAIVPKLSFNSLAAALRRSKPMSPKAGANIPRMNSLTANDTLSDRANLAAYGNAKLQLREDFSDQIMREVEERYTNMYKSQAAEDFENAIIKNYRKENIFLKHDISTLKDINKNHLVEIDKQIDMIKEIRDLAAIEKGELLRDINKEYDTQLLKIKTKMTEDADKYSRYKKYTSAELKLLKNINERLKNYIQVLKKELVYAKTVIKDPKKLKDLSKLMNYEPYEIRNKFDKDLNKFNIMSKATLQPEVKRRQVFSRANPRSRGHSVKPHTRDGFRFKNKKFVFEGNTILSDTDISLKMLESKPMTPPSNMIRNIRTVYQNLGKKSDTKA</sequence>
<dbReference type="EMBL" id="CAMPGE010026860">
    <property type="protein sequence ID" value="CAI2384521.1"/>
    <property type="molecule type" value="Genomic_DNA"/>
</dbReference>
<name>A0AAD1Y354_EUPCR</name>
<keyword evidence="3" id="KW-1185">Reference proteome</keyword>
<evidence type="ECO:0000256" key="1">
    <source>
        <dbReference type="SAM" id="MobiDB-lite"/>
    </source>
</evidence>
<gene>
    <name evidence="2" type="ORF">ECRASSUSDP1_LOCUS26054</name>
</gene>
<reference evidence="2" key="1">
    <citation type="submission" date="2023-07" db="EMBL/GenBank/DDBJ databases">
        <authorList>
            <consortium name="AG Swart"/>
            <person name="Singh M."/>
            <person name="Singh A."/>
            <person name="Seah K."/>
            <person name="Emmerich C."/>
        </authorList>
    </citation>
    <scope>NUCLEOTIDE SEQUENCE</scope>
    <source>
        <strain evidence="2">DP1</strain>
    </source>
</reference>
<comment type="caution">
    <text evidence="2">The sequence shown here is derived from an EMBL/GenBank/DDBJ whole genome shotgun (WGS) entry which is preliminary data.</text>
</comment>
<feature type="region of interest" description="Disordered" evidence="1">
    <location>
        <begin position="48"/>
        <end position="105"/>
    </location>
</feature>
<organism evidence="2 3">
    <name type="scientific">Euplotes crassus</name>
    <dbReference type="NCBI Taxonomy" id="5936"/>
    <lineage>
        <taxon>Eukaryota</taxon>
        <taxon>Sar</taxon>
        <taxon>Alveolata</taxon>
        <taxon>Ciliophora</taxon>
        <taxon>Intramacronucleata</taxon>
        <taxon>Spirotrichea</taxon>
        <taxon>Hypotrichia</taxon>
        <taxon>Euplotida</taxon>
        <taxon>Euplotidae</taxon>
        <taxon>Moneuplotes</taxon>
    </lineage>
</organism>
<protein>
    <submittedName>
        <fullName evidence="2">Uncharacterized protein</fullName>
    </submittedName>
</protein>
<evidence type="ECO:0000313" key="2">
    <source>
        <dbReference type="EMBL" id="CAI2384521.1"/>
    </source>
</evidence>